<dbReference type="Gene3D" id="3.10.129.10">
    <property type="entry name" value="Hotdog Thioesterase"/>
    <property type="match status" value="1"/>
</dbReference>
<reference evidence="2 3" key="1">
    <citation type="journal article" date="2010" name="J. Bacteriol.">
        <title>Genome sequence of the oligotrophic marine Gammaproteobacterium HTCC2143, isolated from the Oregon Coast.</title>
        <authorList>
            <person name="Oh H.M."/>
            <person name="Kang I."/>
            <person name="Ferriera S."/>
            <person name="Giovannoni S.J."/>
            <person name="Cho J.C."/>
        </authorList>
    </citation>
    <scope>NUCLEOTIDE SEQUENCE [LARGE SCALE GENOMIC DNA]</scope>
    <source>
        <strain evidence="2 3">HTCC2143</strain>
    </source>
</reference>
<accession>A0YCN3</accession>
<dbReference type="InterPro" id="IPR052741">
    <property type="entry name" value="Mitochondrial_HTD2"/>
</dbReference>
<evidence type="ECO:0000313" key="2">
    <source>
        <dbReference type="EMBL" id="EAW31552.1"/>
    </source>
</evidence>
<dbReference type="InterPro" id="IPR029069">
    <property type="entry name" value="HotDog_dom_sf"/>
</dbReference>
<dbReference type="SUPFAM" id="SSF54637">
    <property type="entry name" value="Thioesterase/thiol ester dehydrase-isomerase"/>
    <property type="match status" value="1"/>
</dbReference>
<dbReference type="GO" id="GO:0019171">
    <property type="term" value="F:(3R)-hydroxyacyl-[acyl-carrier-protein] dehydratase activity"/>
    <property type="evidence" value="ECO:0007669"/>
    <property type="project" value="TreeGrafter"/>
</dbReference>
<feature type="domain" description="FAS1-like dehydratase" evidence="1">
    <location>
        <begin position="77"/>
        <end position="134"/>
    </location>
</feature>
<organism evidence="2 3">
    <name type="scientific">marine gamma proteobacterium HTCC2143</name>
    <dbReference type="NCBI Taxonomy" id="247633"/>
    <lineage>
        <taxon>Bacteria</taxon>
        <taxon>Pseudomonadati</taxon>
        <taxon>Pseudomonadota</taxon>
        <taxon>Gammaproteobacteria</taxon>
        <taxon>Cellvibrionales</taxon>
        <taxon>Spongiibacteraceae</taxon>
        <taxon>BD1-7 clade</taxon>
    </lineage>
</organism>
<proteinExistence type="predicted"/>
<dbReference type="EMBL" id="AAVT01000003">
    <property type="protein sequence ID" value="EAW31552.1"/>
    <property type="molecule type" value="Genomic_DNA"/>
</dbReference>
<dbReference type="eggNOG" id="COG3777">
    <property type="taxonomic scope" value="Bacteria"/>
</dbReference>
<sequence length="282" mass="30950">MSDVNIAELRAWIGRQETLTDRLTPFQVNGLSAVLGYPESRAKPGAELPQPWHWMYFLPTVSATEIDLDGHPKRGGFLPPVPLPRRMWAGSKLDFLAPLIVGEIVERVSTIEDVVLKSGSTGQLVFVTVAHEIFCGEKLAIKERQNLVYREASSSNAAPPAKPAPADPDWKRNVTPDPVMLFRYSALTFNGHRIHYDRDYSTQQEGYAGLVVHGPLTATLLLDLLFKQIPDAKLSSFSFRGVTPLVDTDVISLQGCRQGSQIKLWALSGSGALAMSAEATLV</sequence>
<dbReference type="STRING" id="247633.GP2143_08379"/>
<keyword evidence="3" id="KW-1185">Reference proteome</keyword>
<dbReference type="InterPro" id="IPR039569">
    <property type="entry name" value="FAS1-like_DH_region"/>
</dbReference>
<dbReference type="AlphaFoldDB" id="A0YCN3"/>
<dbReference type="PANTHER" id="PTHR28152">
    <property type="entry name" value="HYDROXYACYL-THIOESTER DEHYDRATASE TYPE 2, MITOCHONDRIAL"/>
    <property type="match status" value="1"/>
</dbReference>
<dbReference type="OrthoDB" id="7183822at2"/>
<comment type="caution">
    <text evidence="2">The sequence shown here is derived from an EMBL/GenBank/DDBJ whole genome shotgun (WGS) entry which is preliminary data.</text>
</comment>
<dbReference type="Proteomes" id="UP000004931">
    <property type="component" value="Unassembled WGS sequence"/>
</dbReference>
<protein>
    <recommendedName>
        <fullName evidence="1">FAS1-like dehydratase domain-containing protein</fullName>
    </recommendedName>
</protein>
<dbReference type="Pfam" id="PF13452">
    <property type="entry name" value="FAS1_DH_region"/>
    <property type="match status" value="1"/>
</dbReference>
<gene>
    <name evidence="2" type="ORF">GP2143_08379</name>
</gene>
<evidence type="ECO:0000259" key="1">
    <source>
        <dbReference type="Pfam" id="PF13452"/>
    </source>
</evidence>
<dbReference type="PANTHER" id="PTHR28152:SF1">
    <property type="entry name" value="HYDROXYACYL-THIOESTER DEHYDRATASE TYPE 2, MITOCHONDRIAL"/>
    <property type="match status" value="1"/>
</dbReference>
<name>A0YCN3_9GAMM</name>
<evidence type="ECO:0000313" key="3">
    <source>
        <dbReference type="Proteomes" id="UP000004931"/>
    </source>
</evidence>